<evidence type="ECO:0000256" key="4">
    <source>
        <dbReference type="ARBA" id="ARBA00022679"/>
    </source>
</evidence>
<dbReference type="NCBIfam" id="TIGR00229">
    <property type="entry name" value="sensory_box"/>
    <property type="match status" value="1"/>
</dbReference>
<feature type="transmembrane region" description="Helical" evidence="7">
    <location>
        <begin position="22"/>
        <end position="40"/>
    </location>
</feature>
<gene>
    <name evidence="11" type="ORF">XM47_08095</name>
</gene>
<dbReference type="InterPro" id="IPR005467">
    <property type="entry name" value="His_kinase_dom"/>
</dbReference>
<dbReference type="SMART" id="SM00388">
    <property type="entry name" value="HisKA"/>
    <property type="match status" value="1"/>
</dbReference>
<evidence type="ECO:0000256" key="6">
    <source>
        <dbReference type="SAM" id="Coils"/>
    </source>
</evidence>
<dbReference type="InterPro" id="IPR036097">
    <property type="entry name" value="HisK_dim/P_sf"/>
</dbReference>
<evidence type="ECO:0000256" key="1">
    <source>
        <dbReference type="ARBA" id="ARBA00000085"/>
    </source>
</evidence>
<feature type="domain" description="Histidine kinase" evidence="8">
    <location>
        <begin position="559"/>
        <end position="765"/>
    </location>
</feature>
<dbReference type="PANTHER" id="PTHR43304:SF1">
    <property type="entry name" value="PAC DOMAIN-CONTAINING PROTEIN"/>
    <property type="match status" value="1"/>
</dbReference>
<dbReference type="PANTHER" id="PTHR43304">
    <property type="entry name" value="PHYTOCHROME-LIKE PROTEIN CPH1"/>
    <property type="match status" value="1"/>
</dbReference>
<dbReference type="Pfam" id="PF00512">
    <property type="entry name" value="HisKA"/>
    <property type="match status" value="1"/>
</dbReference>
<accession>A0A0J8GSE4</accession>
<name>A0A0J8GSE4_9ALTE</name>
<dbReference type="InterPro" id="IPR000014">
    <property type="entry name" value="PAS"/>
</dbReference>
<proteinExistence type="predicted"/>
<dbReference type="CDD" id="cd00130">
    <property type="entry name" value="PAS"/>
    <property type="match status" value="1"/>
</dbReference>
<dbReference type="SUPFAM" id="SSF55874">
    <property type="entry name" value="ATPase domain of HSP90 chaperone/DNA topoisomerase II/histidine kinase"/>
    <property type="match status" value="1"/>
</dbReference>
<dbReference type="SMART" id="SM00387">
    <property type="entry name" value="HATPase_c"/>
    <property type="match status" value="1"/>
</dbReference>
<dbReference type="PROSITE" id="PS50109">
    <property type="entry name" value="HIS_KIN"/>
    <property type="match status" value="1"/>
</dbReference>
<organism evidence="11 12">
    <name type="scientific">Catenovulum maritimum</name>
    <dbReference type="NCBI Taxonomy" id="1513271"/>
    <lineage>
        <taxon>Bacteria</taxon>
        <taxon>Pseudomonadati</taxon>
        <taxon>Pseudomonadota</taxon>
        <taxon>Gammaproteobacteria</taxon>
        <taxon>Alteromonadales</taxon>
        <taxon>Alteromonadaceae</taxon>
        <taxon>Catenovulum</taxon>
    </lineage>
</organism>
<dbReference type="PRINTS" id="PR00344">
    <property type="entry name" value="BCTRLSENSOR"/>
</dbReference>
<keyword evidence="7" id="KW-0812">Transmembrane</keyword>
<dbReference type="PROSITE" id="PS50112">
    <property type="entry name" value="PAS"/>
    <property type="match status" value="1"/>
</dbReference>
<dbReference type="EMBL" id="LAZL01000010">
    <property type="protein sequence ID" value="KMT65647.1"/>
    <property type="molecule type" value="Genomic_DNA"/>
</dbReference>
<comment type="catalytic activity">
    <reaction evidence="1">
        <text>ATP + protein L-histidine = ADP + protein N-phospho-L-histidine.</text>
        <dbReference type="EC" id="2.7.13.3"/>
    </reaction>
</comment>
<comment type="caution">
    <text evidence="11">The sequence shown here is derived from an EMBL/GenBank/DDBJ whole genome shotgun (WGS) entry which is preliminary data.</text>
</comment>
<evidence type="ECO:0000259" key="8">
    <source>
        <dbReference type="PROSITE" id="PS50109"/>
    </source>
</evidence>
<evidence type="ECO:0000256" key="7">
    <source>
        <dbReference type="SAM" id="Phobius"/>
    </source>
</evidence>
<evidence type="ECO:0000256" key="5">
    <source>
        <dbReference type="ARBA" id="ARBA00022777"/>
    </source>
</evidence>
<keyword evidence="12" id="KW-1185">Reference proteome</keyword>
<dbReference type="InterPro" id="IPR058544">
    <property type="entry name" value="ETR1_N"/>
</dbReference>
<keyword evidence="3" id="KW-0597">Phosphoprotein</keyword>
<sequence>MPHGHCFLWRPDLLFMHVGSDIIIFISYFAIPLALLFYLNKKPLPIDSTIKLFALFIVCCGLTHIVGMVNIWHGYYHFEGVIKVITAMVSAITAIKVWRDLPSWLSAPSILELNNINSELKNELQISNLKSEELIQLREYLEQKVLDRTKALEAEIEQRSEIEKNLNALIDTAALGLILVTPAGTIKRANKAACSIFENDDLLNVNVSDLVAPHMKGNHQNWLSNYFKNQEDGSSNAMAFGREIDYLSPSKQNKKLIIELQDYVSKGEHYCLASITDNTVAAEATRKLNESEKKFRTIAESVDAVMWMSTPKISEILYVNPAYEVIWQQSCESLYSNPASLIDRVHPEDQPRVKQEIQQNIDKQWDLEYRILLKDQTIRYIRDKGIAVKNEYDDVIFLVGFAVDVTDQVRLSEIEDRYQLTINAINDGLYDWDIENNKVEASPQLKALHHLPEEAFWDYNVWAKGVHPDDLPFVEEQINNHLEGKTEQFEAEYRIINNNQEEWLLTRGQVVARNKDGKALRMLGIESNINRKKSDELKLKQMFEELKRKNQELDEFVYVASHDLKEPARGIQHLSQFLLEDYENVLEQEGIEYLNKISKSAVRLSLLIDSLLLYSRTGRRDIIREQINLEEIIDDLKLTLPQLKDVELTTDLQGAQICADKISVYEILQNLLSNSVKYTSKTPIKITVSTNQDGWLSVTDNGDGIDQDSIDSIFTIFQRLNHTKEGDGIGLSIVKKLVELHEGELKVESKLGQGTSISCKLNSELN</sequence>
<dbReference type="CDD" id="cd00082">
    <property type="entry name" value="HisKA"/>
    <property type="match status" value="1"/>
</dbReference>
<dbReference type="Pfam" id="PF13426">
    <property type="entry name" value="PAS_9"/>
    <property type="match status" value="1"/>
</dbReference>
<dbReference type="STRING" id="1513271.XM47_08095"/>
<dbReference type="SUPFAM" id="SSF55785">
    <property type="entry name" value="PYP-like sensor domain (PAS domain)"/>
    <property type="match status" value="3"/>
</dbReference>
<feature type="coiled-coil region" evidence="6">
    <location>
        <begin position="110"/>
        <end position="172"/>
    </location>
</feature>
<dbReference type="InterPro" id="IPR052162">
    <property type="entry name" value="Sensor_kinase/Photoreceptor"/>
</dbReference>
<protein>
    <recommendedName>
        <fullName evidence="2">histidine kinase</fullName>
        <ecNumber evidence="2">2.7.13.3</ecNumber>
    </recommendedName>
</protein>
<keyword evidence="7" id="KW-1133">Transmembrane helix</keyword>
<dbReference type="InterPro" id="IPR000700">
    <property type="entry name" value="PAS-assoc_C"/>
</dbReference>
<reference evidence="11 12" key="1">
    <citation type="submission" date="2015-04" db="EMBL/GenBank/DDBJ databases">
        <title>Draft Genome Sequence of the Novel Agar-Digesting Marine Bacterium Q1.</title>
        <authorList>
            <person name="Li Y."/>
            <person name="Li D."/>
            <person name="Chen G."/>
            <person name="Du Z."/>
        </authorList>
    </citation>
    <scope>NUCLEOTIDE SEQUENCE [LARGE SCALE GENOMIC DNA]</scope>
    <source>
        <strain evidence="11 12">Q1</strain>
    </source>
</reference>
<evidence type="ECO:0000313" key="11">
    <source>
        <dbReference type="EMBL" id="KMT65647.1"/>
    </source>
</evidence>
<keyword evidence="5" id="KW-0418">Kinase</keyword>
<dbReference type="Pfam" id="PF08447">
    <property type="entry name" value="PAS_3"/>
    <property type="match status" value="2"/>
</dbReference>
<dbReference type="Pfam" id="PF02518">
    <property type="entry name" value="HATPase_c"/>
    <property type="match status" value="1"/>
</dbReference>
<dbReference type="InterPro" id="IPR013655">
    <property type="entry name" value="PAS_fold_3"/>
</dbReference>
<evidence type="ECO:0000313" key="12">
    <source>
        <dbReference type="Proteomes" id="UP000037600"/>
    </source>
</evidence>
<keyword evidence="4" id="KW-0808">Transferase</keyword>
<dbReference type="InterPro" id="IPR003594">
    <property type="entry name" value="HATPase_dom"/>
</dbReference>
<evidence type="ECO:0000259" key="10">
    <source>
        <dbReference type="PROSITE" id="PS50113"/>
    </source>
</evidence>
<dbReference type="SMART" id="SM00091">
    <property type="entry name" value="PAS"/>
    <property type="match status" value="3"/>
</dbReference>
<dbReference type="Pfam" id="PF25487">
    <property type="entry name" value="ETR1_N"/>
    <property type="match status" value="1"/>
</dbReference>
<evidence type="ECO:0000256" key="3">
    <source>
        <dbReference type="ARBA" id="ARBA00022553"/>
    </source>
</evidence>
<dbReference type="Gene3D" id="3.30.565.10">
    <property type="entry name" value="Histidine kinase-like ATPase, C-terminal domain"/>
    <property type="match status" value="1"/>
</dbReference>
<dbReference type="InterPro" id="IPR035965">
    <property type="entry name" value="PAS-like_dom_sf"/>
</dbReference>
<feature type="domain" description="PAC" evidence="10">
    <location>
        <begin position="365"/>
        <end position="417"/>
    </location>
</feature>
<dbReference type="AlphaFoldDB" id="A0A0J8GSE4"/>
<dbReference type="GO" id="GO:0000155">
    <property type="term" value="F:phosphorelay sensor kinase activity"/>
    <property type="evidence" value="ECO:0007669"/>
    <property type="project" value="InterPro"/>
</dbReference>
<keyword evidence="7" id="KW-0472">Membrane</keyword>
<dbReference type="InterPro" id="IPR001610">
    <property type="entry name" value="PAC"/>
</dbReference>
<evidence type="ECO:0000259" key="9">
    <source>
        <dbReference type="PROSITE" id="PS50112"/>
    </source>
</evidence>
<keyword evidence="6" id="KW-0175">Coiled coil</keyword>
<dbReference type="Proteomes" id="UP000037600">
    <property type="component" value="Unassembled WGS sequence"/>
</dbReference>
<feature type="domain" description="PAS" evidence="9">
    <location>
        <begin position="291"/>
        <end position="364"/>
    </location>
</feature>
<dbReference type="SUPFAM" id="SSF47384">
    <property type="entry name" value="Homodimeric domain of signal transducing histidine kinase"/>
    <property type="match status" value="1"/>
</dbReference>
<dbReference type="Gene3D" id="3.30.450.20">
    <property type="entry name" value="PAS domain"/>
    <property type="match status" value="3"/>
</dbReference>
<dbReference type="Gene3D" id="1.10.287.130">
    <property type="match status" value="1"/>
</dbReference>
<dbReference type="InterPro" id="IPR036890">
    <property type="entry name" value="HATPase_C_sf"/>
</dbReference>
<feature type="transmembrane region" description="Helical" evidence="7">
    <location>
        <begin position="52"/>
        <end position="75"/>
    </location>
</feature>
<dbReference type="EC" id="2.7.13.3" evidence="2"/>
<dbReference type="PROSITE" id="PS50113">
    <property type="entry name" value="PAC"/>
    <property type="match status" value="1"/>
</dbReference>
<dbReference type="InterPro" id="IPR004358">
    <property type="entry name" value="Sig_transdc_His_kin-like_C"/>
</dbReference>
<dbReference type="InterPro" id="IPR003661">
    <property type="entry name" value="HisK_dim/P_dom"/>
</dbReference>
<evidence type="ECO:0000256" key="2">
    <source>
        <dbReference type="ARBA" id="ARBA00012438"/>
    </source>
</evidence>
<dbReference type="SMART" id="SM00086">
    <property type="entry name" value="PAC"/>
    <property type="match status" value="2"/>
</dbReference>